<accession>A0A1B6NRA1</accession>
<dbReference type="EMBL" id="AYSL01001530">
    <property type="protein sequence ID" value="KTF05838.1"/>
    <property type="molecule type" value="Genomic_DNA"/>
</dbReference>
<evidence type="ECO:0000313" key="1">
    <source>
        <dbReference type="EMBL" id="KTF05838.1"/>
    </source>
</evidence>
<comment type="caution">
    <text evidence="1">The sequence shown here is derived from an EMBL/GenBank/DDBJ whole genome shotgun (WGS) entry which is preliminary data.</text>
</comment>
<gene>
    <name evidence="1" type="ORF">MGSAQ_002666</name>
</gene>
<sequence>MKQALTTKNNQSNLSKYVWRTFNLSTEAEIVSDKILKTISTKIKES</sequence>
<dbReference type="AlphaFoldDB" id="A0A1B6NRA1"/>
<proteinExistence type="predicted"/>
<reference evidence="1" key="1">
    <citation type="submission" date="2013-11" db="EMBL/GenBank/DDBJ databases">
        <title>Microbial diversity, functional groups and degradation webs in Northern and Southern Mediterranean and Red Sea marine crude oil polluted sites.</title>
        <authorList>
            <person name="Daffonchio D."/>
            <person name="Mapelli F."/>
            <person name="Ferrer M."/>
            <person name="Richter M."/>
            <person name="Cherif A."/>
            <person name="Malkawi H.I."/>
            <person name="Yakimov M.M."/>
            <person name="Abdel-Fattah Y.R."/>
            <person name="Blaghen M."/>
            <person name="Golyshin P.N."/>
            <person name="Kalogerakis N."/>
            <person name="Boon N."/>
            <person name="Magagnini M."/>
            <person name="Fava F."/>
        </authorList>
    </citation>
    <scope>NUCLEOTIDE SEQUENCE</scope>
</reference>
<organism evidence="1">
    <name type="scientific">marine sediment metagenome</name>
    <dbReference type="NCBI Taxonomy" id="412755"/>
    <lineage>
        <taxon>unclassified sequences</taxon>
        <taxon>metagenomes</taxon>
        <taxon>ecological metagenomes</taxon>
    </lineage>
</organism>
<protein>
    <submittedName>
        <fullName evidence="1">Uncharacterized protein</fullName>
    </submittedName>
</protein>
<name>A0A1B6NRA1_9ZZZZ</name>